<dbReference type="PANTHER" id="PTHR42904:SF6">
    <property type="entry name" value="NAD-CAPPED RNA HYDROLASE NUDT12"/>
    <property type="match status" value="1"/>
</dbReference>
<evidence type="ECO:0000256" key="5">
    <source>
        <dbReference type="ARBA" id="ARBA00022801"/>
    </source>
</evidence>
<dbReference type="PANTHER" id="PTHR42904">
    <property type="entry name" value="NUDIX HYDROLASE, NUDC SUBFAMILY"/>
    <property type="match status" value="1"/>
</dbReference>
<dbReference type="SUPFAM" id="SSF55811">
    <property type="entry name" value="Nudix"/>
    <property type="match status" value="1"/>
</dbReference>
<evidence type="ECO:0000313" key="9">
    <source>
        <dbReference type="EMBL" id="RJG06841.1"/>
    </source>
</evidence>
<dbReference type="EMBL" id="QYUN01000002">
    <property type="protein sequence ID" value="RJG06841.1"/>
    <property type="molecule type" value="Genomic_DNA"/>
</dbReference>
<comment type="cofactor">
    <cofactor evidence="2">
        <name>Zn(2+)</name>
        <dbReference type="ChEBI" id="CHEBI:29105"/>
    </cofactor>
</comment>
<keyword evidence="4" id="KW-0479">Metal-binding</keyword>
<evidence type="ECO:0000256" key="7">
    <source>
        <dbReference type="ARBA" id="ARBA00023679"/>
    </source>
</evidence>
<feature type="domain" description="Nudix hydrolase" evidence="8">
    <location>
        <begin position="38"/>
        <end position="159"/>
    </location>
</feature>
<sequence length="172" mass="19401">MTYQYCPMCAAQLIERADVGEGGKVRLACPDGHWTHWDNPLPVLAALVEVEGRILLARNAAWPEKMFALITGFMERGETPEQGVARELKEETNLDATEISLIGVYEFIRKNELIIAYHVKAAGDIRLSEELVDYRLIAPEKLRPWHAGTGHAMADWMRARGLPVEYLDWPAS</sequence>
<comment type="similarity">
    <text evidence="3">Belongs to the Nudix hydrolase family. NudC subfamily.</text>
</comment>
<evidence type="ECO:0000256" key="6">
    <source>
        <dbReference type="ARBA" id="ARBA00022842"/>
    </source>
</evidence>
<keyword evidence="5 9" id="KW-0378">Hydrolase</keyword>
<dbReference type="GO" id="GO:0046872">
    <property type="term" value="F:metal ion binding"/>
    <property type="evidence" value="ECO:0007669"/>
    <property type="project" value="UniProtKB-KW"/>
</dbReference>
<dbReference type="OrthoDB" id="9791656at2"/>
<dbReference type="AlphaFoldDB" id="A0A418X375"/>
<dbReference type="InterPro" id="IPR000086">
    <property type="entry name" value="NUDIX_hydrolase_dom"/>
</dbReference>
<keyword evidence="6" id="KW-0460">Magnesium</keyword>
<gene>
    <name evidence="9" type="ORF">D3870_13260</name>
</gene>
<comment type="caution">
    <text evidence="9">The sequence shown here is derived from an EMBL/GenBank/DDBJ whole genome shotgun (WGS) entry which is preliminary data.</text>
</comment>
<dbReference type="RefSeq" id="WP_119739777.1">
    <property type="nucleotide sequence ID" value="NZ_QYUN01000002.1"/>
</dbReference>
<proteinExistence type="inferred from homology"/>
<evidence type="ECO:0000313" key="10">
    <source>
        <dbReference type="Proteomes" id="UP000285190"/>
    </source>
</evidence>
<dbReference type="GO" id="GO:0019677">
    <property type="term" value="P:NAD+ catabolic process"/>
    <property type="evidence" value="ECO:0007669"/>
    <property type="project" value="TreeGrafter"/>
</dbReference>
<dbReference type="Gene3D" id="3.90.79.10">
    <property type="entry name" value="Nucleoside Triphosphate Pyrophosphohydrolase"/>
    <property type="match status" value="1"/>
</dbReference>
<evidence type="ECO:0000259" key="8">
    <source>
        <dbReference type="PROSITE" id="PS51462"/>
    </source>
</evidence>
<dbReference type="InterPro" id="IPR020084">
    <property type="entry name" value="NUDIX_hydrolase_CS"/>
</dbReference>
<dbReference type="GO" id="GO:0035529">
    <property type="term" value="F:NADH pyrophosphatase activity"/>
    <property type="evidence" value="ECO:0007669"/>
    <property type="project" value="TreeGrafter"/>
</dbReference>
<reference evidence="9 10" key="1">
    <citation type="submission" date="2018-09" db="EMBL/GenBank/DDBJ databases">
        <authorList>
            <person name="Zhu H."/>
        </authorList>
    </citation>
    <scope>NUCLEOTIDE SEQUENCE [LARGE SCALE GENOMIC DNA]</scope>
    <source>
        <strain evidence="9 10">K2R10-39</strain>
    </source>
</reference>
<dbReference type="Pfam" id="PF00293">
    <property type="entry name" value="NUDIX"/>
    <property type="match status" value="1"/>
</dbReference>
<dbReference type="GO" id="GO:0005829">
    <property type="term" value="C:cytosol"/>
    <property type="evidence" value="ECO:0007669"/>
    <property type="project" value="TreeGrafter"/>
</dbReference>
<evidence type="ECO:0000256" key="4">
    <source>
        <dbReference type="ARBA" id="ARBA00022723"/>
    </source>
</evidence>
<comment type="catalytic activity">
    <reaction evidence="7">
        <text>a 5'-end NAD(+)-phospho-ribonucleoside in mRNA + H2O = a 5'-end phospho-adenosine-phospho-ribonucleoside in mRNA + beta-nicotinamide D-ribonucleotide + 2 H(+)</text>
        <dbReference type="Rhea" id="RHEA:60876"/>
        <dbReference type="Rhea" id="RHEA-COMP:15698"/>
        <dbReference type="Rhea" id="RHEA-COMP:15719"/>
        <dbReference type="ChEBI" id="CHEBI:14649"/>
        <dbReference type="ChEBI" id="CHEBI:15377"/>
        <dbReference type="ChEBI" id="CHEBI:15378"/>
        <dbReference type="ChEBI" id="CHEBI:144029"/>
        <dbReference type="ChEBI" id="CHEBI:144051"/>
    </reaction>
    <physiologicalReaction direction="left-to-right" evidence="7">
        <dbReference type="Rhea" id="RHEA:60877"/>
    </physiologicalReaction>
</comment>
<keyword evidence="10" id="KW-1185">Reference proteome</keyword>
<dbReference type="PROSITE" id="PS51462">
    <property type="entry name" value="NUDIX"/>
    <property type="match status" value="1"/>
</dbReference>
<accession>A0A418X375</accession>
<dbReference type="InterPro" id="IPR015797">
    <property type="entry name" value="NUDIX_hydrolase-like_dom_sf"/>
</dbReference>
<name>A0A418X375_9BURK</name>
<dbReference type="PROSITE" id="PS00893">
    <property type="entry name" value="NUDIX_BOX"/>
    <property type="match status" value="1"/>
</dbReference>
<dbReference type="Proteomes" id="UP000285190">
    <property type="component" value="Unassembled WGS sequence"/>
</dbReference>
<comment type="cofactor">
    <cofactor evidence="1">
        <name>Mg(2+)</name>
        <dbReference type="ChEBI" id="CHEBI:18420"/>
    </cofactor>
</comment>
<evidence type="ECO:0000256" key="1">
    <source>
        <dbReference type="ARBA" id="ARBA00001946"/>
    </source>
</evidence>
<evidence type="ECO:0000256" key="2">
    <source>
        <dbReference type="ARBA" id="ARBA00001947"/>
    </source>
</evidence>
<protein>
    <submittedName>
        <fullName evidence="9">NUDIX hydrolase</fullName>
    </submittedName>
</protein>
<dbReference type="InterPro" id="IPR050241">
    <property type="entry name" value="NAD-cap_RNA_hydrolase_NudC"/>
</dbReference>
<dbReference type="GO" id="GO:0006742">
    <property type="term" value="P:NADP+ catabolic process"/>
    <property type="evidence" value="ECO:0007669"/>
    <property type="project" value="TreeGrafter"/>
</dbReference>
<organism evidence="9 10">
    <name type="scientific">Noviherbaspirillum cavernae</name>
    <dbReference type="NCBI Taxonomy" id="2320862"/>
    <lineage>
        <taxon>Bacteria</taxon>
        <taxon>Pseudomonadati</taxon>
        <taxon>Pseudomonadota</taxon>
        <taxon>Betaproteobacteria</taxon>
        <taxon>Burkholderiales</taxon>
        <taxon>Oxalobacteraceae</taxon>
        <taxon>Noviherbaspirillum</taxon>
    </lineage>
</organism>
<evidence type="ECO:0000256" key="3">
    <source>
        <dbReference type="ARBA" id="ARBA00009595"/>
    </source>
</evidence>